<evidence type="ECO:0000313" key="2">
    <source>
        <dbReference type="EMBL" id="KFI60734.1"/>
    </source>
</evidence>
<evidence type="ECO:0000313" key="3">
    <source>
        <dbReference type="Proteomes" id="UP000029067"/>
    </source>
</evidence>
<gene>
    <name evidence="2" type="ORF">BCUN_1897</name>
</gene>
<dbReference type="Proteomes" id="UP000029067">
    <property type="component" value="Unassembled WGS sequence"/>
</dbReference>
<reference evidence="2 3" key="1">
    <citation type="submission" date="2014-03" db="EMBL/GenBank/DDBJ databases">
        <title>Genomics of Bifidobacteria.</title>
        <authorList>
            <person name="Ventura M."/>
            <person name="Milani C."/>
            <person name="Lugli G.A."/>
        </authorList>
    </citation>
    <scope>NUCLEOTIDE SEQUENCE [LARGE SCALE GENOMIC DNA]</scope>
    <source>
        <strain evidence="2 3">LMG 10738</strain>
    </source>
</reference>
<evidence type="ECO:0000256" key="1">
    <source>
        <dbReference type="SAM" id="Phobius"/>
    </source>
</evidence>
<dbReference type="eggNOG" id="COG3548">
    <property type="taxonomic scope" value="Bacteria"/>
</dbReference>
<feature type="transmembrane region" description="Helical" evidence="1">
    <location>
        <begin position="52"/>
        <end position="72"/>
    </location>
</feature>
<keyword evidence="3" id="KW-1185">Reference proteome</keyword>
<protein>
    <submittedName>
        <fullName evidence="2">Membrane protein</fullName>
    </submittedName>
</protein>
<name>A0A087APN4_9BIFI</name>
<feature type="transmembrane region" description="Helical" evidence="1">
    <location>
        <begin position="101"/>
        <end position="130"/>
    </location>
</feature>
<comment type="caution">
    <text evidence="2">The sequence shown here is derived from an EMBL/GenBank/DDBJ whole genome shotgun (WGS) entry which is preliminary data.</text>
</comment>
<sequence length="141" mass="15721">MWAHQHNMWHDVHKISMATVRWALAMLFFSSWFPYSTSFVESHFNETTAQVFYGVIVLLVTIANMFLSHSLASANPDDTTLTAQIHEQQAFLSADLAVKCIGLALAFIYPPAMMISIIVAALIISVGPYLRKGPLATAHRQ</sequence>
<organism evidence="2 3">
    <name type="scientific">Bifidobacterium cuniculi</name>
    <dbReference type="NCBI Taxonomy" id="1688"/>
    <lineage>
        <taxon>Bacteria</taxon>
        <taxon>Bacillati</taxon>
        <taxon>Actinomycetota</taxon>
        <taxon>Actinomycetes</taxon>
        <taxon>Bifidobacteriales</taxon>
        <taxon>Bifidobacteriaceae</taxon>
        <taxon>Bifidobacterium</taxon>
    </lineage>
</organism>
<dbReference type="EMBL" id="JGYV01000018">
    <property type="protein sequence ID" value="KFI60734.1"/>
    <property type="molecule type" value="Genomic_DNA"/>
</dbReference>
<keyword evidence="1" id="KW-1133">Transmembrane helix</keyword>
<dbReference type="AlphaFoldDB" id="A0A087APN4"/>
<dbReference type="STRING" id="1688.BCUN_1897"/>
<dbReference type="OrthoDB" id="7626281at2"/>
<feature type="transmembrane region" description="Helical" evidence="1">
    <location>
        <begin position="20"/>
        <end position="40"/>
    </location>
</feature>
<keyword evidence="1" id="KW-0812">Transmembrane</keyword>
<proteinExistence type="predicted"/>
<keyword evidence="1" id="KW-0472">Membrane</keyword>
<accession>A0A087APN4</accession>